<dbReference type="eggNOG" id="KOG1824">
    <property type="taxonomic scope" value="Eukaryota"/>
</dbReference>
<dbReference type="SUPFAM" id="SSF48371">
    <property type="entry name" value="ARM repeat"/>
    <property type="match status" value="1"/>
</dbReference>
<accession>B5RUB1</accession>
<dbReference type="HOGENOM" id="CLU_265739_0_0_1"/>
<evidence type="ECO:0000256" key="2">
    <source>
        <dbReference type="ARBA" id="ARBA00022737"/>
    </source>
</evidence>
<keyword evidence="7" id="KW-1185">Reference proteome</keyword>
<dbReference type="InterPro" id="IPR011989">
    <property type="entry name" value="ARM-like"/>
</dbReference>
<proteinExistence type="inferred from homology"/>
<dbReference type="InterPro" id="IPR021133">
    <property type="entry name" value="HEAT_type_2"/>
</dbReference>
<dbReference type="RefSeq" id="XP_002770762.1">
    <property type="nucleotide sequence ID" value="XM_002770716.1"/>
</dbReference>
<protein>
    <submittedName>
        <fullName evidence="6">DEHA2F07172p</fullName>
    </submittedName>
</protein>
<dbReference type="EMBL" id="CR382138">
    <property type="protein sequence ID" value="CAR66289.1"/>
    <property type="molecule type" value="Genomic_DNA"/>
</dbReference>
<evidence type="ECO:0000313" key="7">
    <source>
        <dbReference type="Proteomes" id="UP000000599"/>
    </source>
</evidence>
<dbReference type="GO" id="GO:0010265">
    <property type="term" value="P:SCF complex assembly"/>
    <property type="evidence" value="ECO:0007669"/>
    <property type="project" value="InterPro"/>
</dbReference>
<evidence type="ECO:0000259" key="5">
    <source>
        <dbReference type="Pfam" id="PF08623"/>
    </source>
</evidence>
<evidence type="ECO:0000256" key="3">
    <source>
        <dbReference type="ARBA" id="ARBA00022786"/>
    </source>
</evidence>
<gene>
    <name evidence="6" type="ordered locus">DEHA2F07172g</name>
</gene>
<dbReference type="Gene3D" id="1.25.10.10">
    <property type="entry name" value="Leucine-rich Repeat Variant"/>
    <property type="match status" value="1"/>
</dbReference>
<dbReference type="STRING" id="284592.B5RUB1"/>
<dbReference type="InParanoid" id="B5RUB1"/>
<evidence type="ECO:0000256" key="1">
    <source>
        <dbReference type="ARBA" id="ARBA00007657"/>
    </source>
</evidence>
<organism evidence="6 7">
    <name type="scientific">Debaryomyces hansenii (strain ATCC 36239 / CBS 767 / BCRC 21394 / JCM 1990 / NBRC 0083 / IGC 2968)</name>
    <name type="common">Yeast</name>
    <name type="synonym">Torulaspora hansenii</name>
    <dbReference type="NCBI Taxonomy" id="284592"/>
    <lineage>
        <taxon>Eukaryota</taxon>
        <taxon>Fungi</taxon>
        <taxon>Dikarya</taxon>
        <taxon>Ascomycota</taxon>
        <taxon>Saccharomycotina</taxon>
        <taxon>Pichiomycetes</taxon>
        <taxon>Debaryomycetaceae</taxon>
        <taxon>Debaryomyces</taxon>
    </lineage>
</organism>
<dbReference type="PROSITE" id="PS50077">
    <property type="entry name" value="HEAT_REPEAT"/>
    <property type="match status" value="1"/>
</dbReference>
<name>B5RUB1_DEBHA</name>
<dbReference type="PANTHER" id="PTHR12696">
    <property type="entry name" value="TIP120"/>
    <property type="match status" value="1"/>
</dbReference>
<evidence type="ECO:0000256" key="4">
    <source>
        <dbReference type="PROSITE-ProRule" id="PRU00103"/>
    </source>
</evidence>
<feature type="repeat" description="HEAT" evidence="4">
    <location>
        <begin position="70"/>
        <end position="108"/>
    </location>
</feature>
<dbReference type="Proteomes" id="UP000000599">
    <property type="component" value="Chromosome F"/>
</dbReference>
<keyword evidence="3" id="KW-0833">Ubl conjugation pathway</keyword>
<dbReference type="OrthoDB" id="6260732at2759"/>
<dbReference type="InterPro" id="IPR039852">
    <property type="entry name" value="CAND1/CAND2"/>
</dbReference>
<sequence length="1284" mass="147849">MKSVDNHVYLILFQVLEKIIIRTMPEINFNSLKDKALDVDPDLRFMALEDFKKYLNEPTTAASTKSIESFIPLLFRLLKDTNPNVQSQAVKSFAPVIRFISSESILKLLNQLHDEILKENTAGHKDYKKITTSIPNMTLRSIFNTNSKFSNRLSRSIVDSFIPKLINNVITIDSIELLIDLIKNLGFVLTNEEITNLLHTTMNIAFEEENIIGKRSVIAFDLLLNYLDNTESSCNILNDLVKQISSKFDSLPKSSHSINLRLSLFSVILKSVQTYDGYDGSIFYGVTIKHIFQIAITYMKVEDLETELDVEDYDFDLMIQENLIREIALNTINDLINALPLELFEAYLNDTVKLIQTFISYDPLNFDNDNDIDLDEESEIEFSDDEDDINNNDDYENDCSWKLRNKSAILTRTLTSRYPTILPLVYSELIPCMTDAMNDRNEIVSNDSIKTLITIINSTSADNEVITNSRKVGRSGSDVSMTLENSPISQLFRDVTPILENKIFNNLLVSKKINRFPIFLKLIESLITTNHHLSTEFLDEIFNAIKGLNLKTSGNMEYLSLYKTIFLNNDINEVSKNFVNYILSDLSMSIDNKTSYHNIIMESLNISIIIFQNFKRIDRLNFFESQIQKLFHSIIKICHDKQYSSELRQKSISALSELNVNIEINEDSFRKTTDILKESLNYEVTVKVTIESLIKIFNKKCKNFWRYLKEIDFVNFLIAKSIAFISSTDDSLYYISLKLLDIITKIQHIDNLEDDQANKLLSLLVNFSESTNDYTQLYLLFNIIGRILTNCQTDDKFLQGMIKIMNEKLTDVDDFDLTSFEFLIQQLSRKLCNENLSEIFMTSLNLKLFISAKTLSIITLENNLQDKIDEAEVELNHYINKDISISNDKILFDIQFLGSIGSQKELRSITLASFLQLLKNSNESIRLASSRSIGLLIVKDINKDLPLLLDNYEDNQDERDLNLISMKQLLKNDNLNNSILLKIWDRIWKTISRYDEKVISSTSELRLSGDVLSRMCLVNNEYISNLIDKVDSASNESIIYTIIVILKQLMYKLESNNDILSTLLLHNLKFLTLSNIEIKQALIGTLLTGLHNKSELLLPILPNRVLPLLYDELSAKDEFKKIIPMGPYKYVIDEGLEIRKLCYELLYTIILFDDSLLKANNINIYEIGLNIVNKGLTDSETDIVILSSINLVNLVNKDFNFLIYNNELLPKLIDVLKLNLNKKLKSKASTQETETFEESLRSVVKLSKVINNSLLINNYNNNDWNLFYTEMKTNYILTFNSVDI</sequence>
<dbReference type="OMA" id="AYIPHFQ"/>
<dbReference type="GeneID" id="8998904"/>
<evidence type="ECO:0000313" key="6">
    <source>
        <dbReference type="EMBL" id="CAR66289.1"/>
    </source>
</evidence>
<keyword evidence="2" id="KW-0677">Repeat</keyword>
<feature type="domain" description="TATA-binding protein interacting (TIP20)" evidence="5">
    <location>
        <begin position="1100"/>
        <end position="1272"/>
    </location>
</feature>
<dbReference type="InterPro" id="IPR016024">
    <property type="entry name" value="ARM-type_fold"/>
</dbReference>
<comment type="similarity">
    <text evidence="1">Belongs to the CAND family.</text>
</comment>
<reference evidence="6 7" key="1">
    <citation type="journal article" date="2004" name="Nature">
        <title>Genome evolution in yeasts.</title>
        <authorList>
            <consortium name="Genolevures"/>
            <person name="Dujon B."/>
            <person name="Sherman D."/>
            <person name="Fischer G."/>
            <person name="Durrens P."/>
            <person name="Casaregola S."/>
            <person name="Lafontaine I."/>
            <person name="de Montigny J."/>
            <person name="Marck C."/>
            <person name="Neuveglise C."/>
            <person name="Talla E."/>
            <person name="Goffard N."/>
            <person name="Frangeul L."/>
            <person name="Aigle M."/>
            <person name="Anthouard V."/>
            <person name="Babour A."/>
            <person name="Barbe V."/>
            <person name="Barnay S."/>
            <person name="Blanchin S."/>
            <person name="Beckerich J.M."/>
            <person name="Beyne E."/>
            <person name="Bleykasten C."/>
            <person name="Boisrame A."/>
            <person name="Boyer J."/>
            <person name="Cattolico L."/>
            <person name="Confanioleri F."/>
            <person name="de Daruvar A."/>
            <person name="Despons L."/>
            <person name="Fabre E."/>
            <person name="Fairhead C."/>
            <person name="Ferry-Dumazet H."/>
            <person name="Groppi A."/>
            <person name="Hantraye F."/>
            <person name="Hennequin C."/>
            <person name="Jauniaux N."/>
            <person name="Joyet P."/>
            <person name="Kachouri R."/>
            <person name="Kerrest A."/>
            <person name="Koszul R."/>
            <person name="Lemaire M."/>
            <person name="Lesur I."/>
            <person name="Ma L."/>
            <person name="Muller H."/>
            <person name="Nicaud J.M."/>
            <person name="Nikolski M."/>
            <person name="Oztas S."/>
            <person name="Ozier-Kalogeropoulos O."/>
            <person name="Pellenz S."/>
            <person name="Potier S."/>
            <person name="Richard G.F."/>
            <person name="Straub M.L."/>
            <person name="Suleau A."/>
            <person name="Swennene D."/>
            <person name="Tekaia F."/>
            <person name="Wesolowski-Louvel M."/>
            <person name="Westhof E."/>
            <person name="Wirth B."/>
            <person name="Zeniou-Meyer M."/>
            <person name="Zivanovic I."/>
            <person name="Bolotin-Fukuhara M."/>
            <person name="Thierry A."/>
            <person name="Bouchier C."/>
            <person name="Caudron B."/>
            <person name="Scarpelli C."/>
            <person name="Gaillardin C."/>
            <person name="Weissenbach J."/>
            <person name="Wincker P."/>
            <person name="Souciet J.L."/>
        </authorList>
    </citation>
    <scope>NUCLEOTIDE SEQUENCE [LARGE SCALE GENOMIC DNA]</scope>
    <source>
        <strain evidence="7">ATCC 36239 / CBS 767 / BCRC 21394 / JCM 1990 / NBRC 0083 / IGC 2968</strain>
    </source>
</reference>
<dbReference type="Pfam" id="PF08623">
    <property type="entry name" value="TIP120"/>
    <property type="match status" value="1"/>
</dbReference>
<dbReference type="KEGG" id="dha:DEHA2F07172g"/>
<dbReference type="InterPro" id="IPR013932">
    <property type="entry name" value="TATA-bd_TIP120"/>
</dbReference>